<feature type="domain" description="IraD/Gp25-like" evidence="1">
    <location>
        <begin position="22"/>
        <end position="82"/>
    </location>
</feature>
<organism evidence="2 3">
    <name type="scientific">Aquamicrobium zhengzhouense</name>
    <dbReference type="NCBI Taxonomy" id="2781738"/>
    <lineage>
        <taxon>Bacteria</taxon>
        <taxon>Pseudomonadati</taxon>
        <taxon>Pseudomonadota</taxon>
        <taxon>Alphaproteobacteria</taxon>
        <taxon>Hyphomicrobiales</taxon>
        <taxon>Phyllobacteriaceae</taxon>
        <taxon>Aquamicrobium</taxon>
    </lineage>
</organism>
<evidence type="ECO:0000259" key="1">
    <source>
        <dbReference type="Pfam" id="PF04965"/>
    </source>
</evidence>
<evidence type="ECO:0000313" key="3">
    <source>
        <dbReference type="Proteomes" id="UP000601789"/>
    </source>
</evidence>
<dbReference type="Proteomes" id="UP000601789">
    <property type="component" value="Unassembled WGS sequence"/>
</dbReference>
<reference evidence="2 3" key="1">
    <citation type="submission" date="2020-10" db="EMBL/GenBank/DDBJ databases">
        <title>Aquamicrobium zhengzhouensis sp. nov., a exopolysaccharide producing bacterium isolated from farmland soil.</title>
        <authorList>
            <person name="Wang X."/>
        </authorList>
    </citation>
    <scope>NUCLEOTIDE SEQUENCE [LARGE SCALE GENOMIC DNA]</scope>
    <source>
        <strain evidence="3">cd-1</strain>
    </source>
</reference>
<gene>
    <name evidence="2" type="ORF">IOD40_05715</name>
</gene>
<dbReference type="EMBL" id="JADGMQ010000002">
    <property type="protein sequence ID" value="MBI1620158.1"/>
    <property type="molecule type" value="Genomic_DNA"/>
</dbReference>
<sequence length="131" mass="14289">MAGIDRRTGKVIDNLSSAYQGVEVTLATRIGSRIMRREFGGGVVELLGRAVVPSLFAAWQQLVATAIDLWEPRFAVRRIVPTGSVDQLRLGQAGLRIEADFRPRGHLGDFTVERMVSFTLFFGGGRVSALG</sequence>
<dbReference type="Pfam" id="PF04965">
    <property type="entry name" value="GPW_gp25"/>
    <property type="match status" value="1"/>
</dbReference>
<protein>
    <submittedName>
        <fullName evidence="2">GPW/gp25 family protein</fullName>
    </submittedName>
</protein>
<dbReference type="RefSeq" id="WP_198475185.1">
    <property type="nucleotide sequence ID" value="NZ_JADGMQ010000002.1"/>
</dbReference>
<dbReference type="SUPFAM" id="SSF160719">
    <property type="entry name" value="gpW/gp25-like"/>
    <property type="match status" value="1"/>
</dbReference>
<dbReference type="Gene3D" id="3.10.450.40">
    <property type="match status" value="1"/>
</dbReference>
<proteinExistence type="predicted"/>
<keyword evidence="3" id="KW-1185">Reference proteome</keyword>
<name>A0ABS0SA54_9HYPH</name>
<comment type="caution">
    <text evidence="2">The sequence shown here is derived from an EMBL/GenBank/DDBJ whole genome shotgun (WGS) entry which is preliminary data.</text>
</comment>
<dbReference type="InterPro" id="IPR007048">
    <property type="entry name" value="IraD/Gp25-like"/>
</dbReference>
<accession>A0ABS0SA54</accession>
<evidence type="ECO:0000313" key="2">
    <source>
        <dbReference type="EMBL" id="MBI1620158.1"/>
    </source>
</evidence>